<dbReference type="PANTHER" id="PTHR23090:SF9">
    <property type="entry name" value="GLUTAMINE-DEPENDENT NAD(+) SYNTHETASE"/>
    <property type="match status" value="1"/>
</dbReference>
<dbReference type="RefSeq" id="WP_153652267.1">
    <property type="nucleotide sequence ID" value="NZ_CP045737.1"/>
</dbReference>
<dbReference type="SUPFAM" id="SSF56317">
    <property type="entry name" value="Carbon-nitrogen hydrolase"/>
    <property type="match status" value="1"/>
</dbReference>
<dbReference type="FunFam" id="3.40.50.620:FF:000106">
    <property type="entry name" value="Glutamine-dependent NAD(+) synthetase"/>
    <property type="match status" value="1"/>
</dbReference>
<dbReference type="NCBIfam" id="TIGR00552">
    <property type="entry name" value="nadE"/>
    <property type="match status" value="1"/>
</dbReference>
<dbReference type="KEGG" id="aef:GEV26_06280"/>
<comment type="caution">
    <text evidence="7">Lacks conserved residue(s) required for the propagation of feature annotation.</text>
</comment>
<dbReference type="GO" id="GO:0005737">
    <property type="term" value="C:cytoplasm"/>
    <property type="evidence" value="ECO:0007669"/>
    <property type="project" value="InterPro"/>
</dbReference>
<sequence length="583" mass="63043">MPQLRLALAQVNATVGDLAGNADLVVEHCKDAAARGVHLVVFPEMMLTGYPIEDLAMRASLIKASRATAESLATRLQDEGCGDVVAVVGFLDHAEDSSQGFGIPKNAPLNSVAVMHGGRIVARQAKHHLWNYGVGDEIRNFVPGHEINILQIGGIDVALAICEDLWRDGPSAAAKAAEAALLVVPNGSPYEADKDDVRLELCSRRAREGECVLAYVNLVGGQDELVFDGDSLVVDQDGSVLGRSGQFDPELLVVDLDLPAATPAMPDAEERFGGLAIRRTIISSEPFAAYEPLPVTQAERMPRHQEIWTALVTGLRDYVHKNGFSSVLFGMSGGIDSTLVAAIAVDALGADKVFGVSNPSAWSTEHSRSDAAEQARRTGLTLQTVPIAPIFDAYQEALHLDGLAEENLQARIRAVIWMGLSNQHGHLVLACGNKSELATGYSTIYGDAVGGYAPIKDVPKTLVWELARWRNAYAVERGETPPIPEGTISKPPSAELRPGQLDSDSLPPYDQLDAVLDAYVERDLGSADVIAEGFDPALVERVIGLVDRAEYKRRQYPPGPKVSRRNFGRDRRVPITHRWREKL</sequence>
<feature type="binding site" evidence="7">
    <location>
        <position position="436"/>
    </location>
    <ligand>
        <name>deamido-NAD(+)</name>
        <dbReference type="ChEBI" id="CHEBI:58437"/>
        <note>ligand shared between two neighboring subunits</note>
    </ligand>
</feature>
<dbReference type="GO" id="GO:0004359">
    <property type="term" value="F:glutaminase activity"/>
    <property type="evidence" value="ECO:0007669"/>
    <property type="project" value="InterPro"/>
</dbReference>
<proteinExistence type="inferred from homology"/>
<evidence type="ECO:0000256" key="4">
    <source>
        <dbReference type="ARBA" id="ARBA00022741"/>
    </source>
</evidence>
<evidence type="ECO:0000313" key="10">
    <source>
        <dbReference type="EMBL" id="QGG40998.1"/>
    </source>
</evidence>
<dbReference type="GO" id="GO:0005524">
    <property type="term" value="F:ATP binding"/>
    <property type="evidence" value="ECO:0007669"/>
    <property type="project" value="UniProtKB-UniRule"/>
</dbReference>
<evidence type="ECO:0000256" key="9">
    <source>
        <dbReference type="RuleBase" id="RU003811"/>
    </source>
</evidence>
<keyword evidence="6 7" id="KW-0520">NAD</keyword>
<dbReference type="Gene3D" id="3.60.110.10">
    <property type="entry name" value="Carbon-nitrogen hydrolase"/>
    <property type="match status" value="1"/>
</dbReference>
<feature type="binding site" evidence="7">
    <location>
        <begin position="330"/>
        <end position="337"/>
    </location>
    <ligand>
        <name>ATP</name>
        <dbReference type="ChEBI" id="CHEBI:30616"/>
    </ligand>
</feature>
<dbReference type="NCBIfam" id="NF010588">
    <property type="entry name" value="PRK13981.1"/>
    <property type="match status" value="1"/>
</dbReference>
<feature type="active site" description="For glutaminase activity" evidence="7">
    <location>
        <position position="126"/>
    </location>
</feature>
<comment type="pathway">
    <text evidence="1 7 8">Cofactor biosynthesis; NAD(+) biosynthesis; NAD(+) from deamido-NAD(+) (L-Gln route): step 1/1.</text>
</comment>
<evidence type="ECO:0000256" key="8">
    <source>
        <dbReference type="PIRNR" id="PIRNR006630"/>
    </source>
</evidence>
<reference evidence="10 11" key="1">
    <citation type="submission" date="2019-11" db="EMBL/GenBank/DDBJ databases">
        <authorList>
            <person name="Li J."/>
        </authorList>
    </citation>
    <scope>NUCLEOTIDE SEQUENCE [LARGE SCALE GENOMIC DNA]</scope>
    <source>
        <strain evidence="10 11">MF47</strain>
    </source>
</reference>
<dbReference type="InterPro" id="IPR022310">
    <property type="entry name" value="NAD/GMP_synthase"/>
</dbReference>
<feature type="binding site" evidence="7">
    <location>
        <position position="552"/>
    </location>
    <ligand>
        <name>deamido-NAD(+)</name>
        <dbReference type="ChEBI" id="CHEBI:58437"/>
        <note>ligand shared between two neighboring subunits</note>
    </ligand>
</feature>
<feature type="binding site" evidence="7">
    <location>
        <position position="194"/>
    </location>
    <ligand>
        <name>L-glutamine</name>
        <dbReference type="ChEBI" id="CHEBI:58359"/>
    </ligand>
</feature>
<dbReference type="Pfam" id="PF00795">
    <property type="entry name" value="CN_hydrolase"/>
    <property type="match status" value="1"/>
</dbReference>
<dbReference type="InterPro" id="IPR036526">
    <property type="entry name" value="C-N_Hydrolase_sf"/>
</dbReference>
<dbReference type="InterPro" id="IPR014729">
    <property type="entry name" value="Rossmann-like_a/b/a_fold"/>
</dbReference>
<comment type="catalytic activity">
    <reaction evidence="7 8">
        <text>deamido-NAD(+) + L-glutamine + ATP + H2O = L-glutamate + AMP + diphosphate + NAD(+) + H(+)</text>
        <dbReference type="Rhea" id="RHEA:24384"/>
        <dbReference type="ChEBI" id="CHEBI:15377"/>
        <dbReference type="ChEBI" id="CHEBI:15378"/>
        <dbReference type="ChEBI" id="CHEBI:29985"/>
        <dbReference type="ChEBI" id="CHEBI:30616"/>
        <dbReference type="ChEBI" id="CHEBI:33019"/>
        <dbReference type="ChEBI" id="CHEBI:57540"/>
        <dbReference type="ChEBI" id="CHEBI:58359"/>
        <dbReference type="ChEBI" id="CHEBI:58437"/>
        <dbReference type="ChEBI" id="CHEBI:456215"/>
        <dbReference type="EC" id="6.3.5.1"/>
    </reaction>
</comment>
<dbReference type="Pfam" id="PF02540">
    <property type="entry name" value="NAD_synthase"/>
    <property type="match status" value="1"/>
</dbReference>
<dbReference type="CDD" id="cd00553">
    <property type="entry name" value="NAD_synthase"/>
    <property type="match status" value="1"/>
</dbReference>
<evidence type="ECO:0000256" key="3">
    <source>
        <dbReference type="ARBA" id="ARBA00022598"/>
    </source>
</evidence>
<feature type="binding site" evidence="7">
    <location>
        <position position="188"/>
    </location>
    <ligand>
        <name>L-glutamine</name>
        <dbReference type="ChEBI" id="CHEBI:58359"/>
    </ligand>
</feature>
<evidence type="ECO:0000256" key="7">
    <source>
        <dbReference type="HAMAP-Rule" id="MF_02090"/>
    </source>
</evidence>
<evidence type="ECO:0000256" key="6">
    <source>
        <dbReference type="ARBA" id="ARBA00023027"/>
    </source>
</evidence>
<organism evidence="10 11">
    <name type="scientific">Aeromicrobium yanjiei</name>
    <dbReference type="NCBI Taxonomy" id="2662028"/>
    <lineage>
        <taxon>Bacteria</taxon>
        <taxon>Bacillati</taxon>
        <taxon>Actinomycetota</taxon>
        <taxon>Actinomycetes</taxon>
        <taxon>Propionibacteriales</taxon>
        <taxon>Nocardioidaceae</taxon>
        <taxon>Aeromicrobium</taxon>
    </lineage>
</organism>
<dbReference type="GO" id="GO:0009435">
    <property type="term" value="P:NAD+ biosynthetic process"/>
    <property type="evidence" value="ECO:0007669"/>
    <property type="project" value="UniProtKB-UniRule"/>
</dbReference>
<dbReference type="PROSITE" id="PS00920">
    <property type="entry name" value="NITRIL_CHT_1"/>
    <property type="match status" value="1"/>
</dbReference>
<evidence type="ECO:0000256" key="2">
    <source>
        <dbReference type="ARBA" id="ARBA00007145"/>
    </source>
</evidence>
<dbReference type="UniPathway" id="UPA00253">
    <property type="reaction ID" value="UER00334"/>
</dbReference>
<feature type="active site" description="Nucleophile; for glutaminase activity" evidence="7">
    <location>
        <position position="162"/>
    </location>
</feature>
<comment type="similarity">
    <text evidence="2 7 8">In the C-terminal section; belongs to the NAD synthetase family.</text>
</comment>
<protein>
    <recommendedName>
        <fullName evidence="7 8">Glutamine-dependent NAD(+) synthetase</fullName>
        <ecNumber evidence="7 8">6.3.5.1</ecNumber>
    </recommendedName>
    <alternativeName>
        <fullName evidence="7 8">NAD(+) synthase [glutamine-hydrolyzing]</fullName>
    </alternativeName>
</protein>
<feature type="active site" description="Proton acceptor; for glutaminase activity" evidence="7">
    <location>
        <position position="44"/>
    </location>
</feature>
<dbReference type="GO" id="GO:0000257">
    <property type="term" value="F:nitrilase activity"/>
    <property type="evidence" value="ECO:0007669"/>
    <property type="project" value="UniProtKB-ARBA"/>
</dbReference>
<dbReference type="InterPro" id="IPR003694">
    <property type="entry name" value="NAD_synthase"/>
</dbReference>
<comment type="similarity">
    <text evidence="9">Belongs to the NAD synthetase family.</text>
</comment>
<accession>A0A5Q2MEE6</accession>
<dbReference type="GO" id="GO:0008795">
    <property type="term" value="F:NAD+ synthase activity"/>
    <property type="evidence" value="ECO:0007669"/>
    <property type="project" value="UniProtKB-UniRule"/>
</dbReference>
<comment type="function">
    <text evidence="7">Catalyzes the ATP-dependent amidation of deamido-NAD to form NAD. Uses L-glutamine as a nitrogen source.</text>
</comment>
<evidence type="ECO:0000313" key="11">
    <source>
        <dbReference type="Proteomes" id="UP000392064"/>
    </source>
</evidence>
<dbReference type="PANTHER" id="PTHR23090">
    <property type="entry name" value="NH 3 /GLUTAMINE-DEPENDENT NAD + SYNTHETASE"/>
    <property type="match status" value="1"/>
</dbReference>
<dbReference type="InterPro" id="IPR000132">
    <property type="entry name" value="Nitrilase/CN_hydratase_CS"/>
</dbReference>
<dbReference type="EMBL" id="CP045737">
    <property type="protein sequence ID" value="QGG40998.1"/>
    <property type="molecule type" value="Genomic_DNA"/>
</dbReference>
<keyword evidence="3 7" id="KW-0436">Ligase</keyword>
<dbReference type="CDD" id="cd07570">
    <property type="entry name" value="GAT_Gln-NAD-synth"/>
    <property type="match status" value="1"/>
</dbReference>
<dbReference type="PROSITE" id="PS50263">
    <property type="entry name" value="CN_HYDROLASE"/>
    <property type="match status" value="1"/>
</dbReference>
<dbReference type="InterPro" id="IPR003010">
    <property type="entry name" value="C-N_Hydrolase"/>
</dbReference>
<keyword evidence="4 7" id="KW-0547">Nucleotide-binding</keyword>
<keyword evidence="5 7" id="KW-0067">ATP-binding</keyword>
<evidence type="ECO:0000256" key="1">
    <source>
        <dbReference type="ARBA" id="ARBA00005188"/>
    </source>
</evidence>
<dbReference type="AlphaFoldDB" id="A0A5Q2MEE6"/>
<dbReference type="Proteomes" id="UP000392064">
    <property type="component" value="Chromosome"/>
</dbReference>
<feature type="binding site" evidence="7">
    <location>
        <position position="132"/>
    </location>
    <ligand>
        <name>L-glutamine</name>
        <dbReference type="ChEBI" id="CHEBI:58359"/>
    </ligand>
</feature>
<dbReference type="InterPro" id="IPR014445">
    <property type="entry name" value="Gln-dep_NAD_synthase"/>
</dbReference>
<name>A0A5Q2MEE6_9ACTN</name>
<dbReference type="EC" id="6.3.5.1" evidence="7 8"/>
<evidence type="ECO:0000256" key="5">
    <source>
        <dbReference type="ARBA" id="ARBA00022840"/>
    </source>
</evidence>
<dbReference type="HAMAP" id="MF_02090">
    <property type="entry name" value="NadE_glutamine_dep"/>
    <property type="match status" value="1"/>
</dbReference>
<keyword evidence="11" id="KW-1185">Reference proteome</keyword>
<gene>
    <name evidence="7" type="primary">nadE</name>
    <name evidence="10" type="ORF">GEV26_06280</name>
</gene>
<dbReference type="GO" id="GO:0003952">
    <property type="term" value="F:NAD+ synthase (glutamine-hydrolyzing) activity"/>
    <property type="evidence" value="ECO:0007669"/>
    <property type="project" value="UniProtKB-UniRule"/>
</dbReference>
<dbReference type="SUPFAM" id="SSF52402">
    <property type="entry name" value="Adenine nucleotide alpha hydrolases-like"/>
    <property type="match status" value="1"/>
</dbReference>
<dbReference type="PIRSF" id="PIRSF006630">
    <property type="entry name" value="NADS_GAT"/>
    <property type="match status" value="1"/>
</dbReference>
<dbReference type="Gene3D" id="3.40.50.620">
    <property type="entry name" value="HUPs"/>
    <property type="match status" value="1"/>
</dbReference>
<feature type="binding site" evidence="7">
    <location>
        <position position="407"/>
    </location>
    <ligand>
        <name>deamido-NAD(+)</name>
        <dbReference type="ChEBI" id="CHEBI:58437"/>
        <note>ligand shared between two neighboring subunits</note>
    </ligand>
</feature>